<feature type="compositionally biased region" description="Polar residues" evidence="1">
    <location>
        <begin position="337"/>
        <end position="348"/>
    </location>
</feature>
<evidence type="ECO:0000313" key="3">
    <source>
        <dbReference type="Proteomes" id="UP000006671"/>
    </source>
</evidence>
<dbReference type="InParanoid" id="D2W430"/>
<feature type="compositionally biased region" description="Polar residues" evidence="1">
    <location>
        <begin position="93"/>
        <end position="102"/>
    </location>
</feature>
<evidence type="ECO:0000256" key="1">
    <source>
        <dbReference type="SAM" id="MobiDB-lite"/>
    </source>
</evidence>
<name>D2W430_NAEGR</name>
<dbReference type="AlphaFoldDB" id="D2W430"/>
<dbReference type="OrthoDB" id="10257471at2759"/>
<reference evidence="2 3" key="1">
    <citation type="journal article" date="2010" name="Cell">
        <title>The genome of Naegleria gruberi illuminates early eukaryotic versatility.</title>
        <authorList>
            <person name="Fritz-Laylin L.K."/>
            <person name="Prochnik S.E."/>
            <person name="Ginger M.L."/>
            <person name="Dacks J.B."/>
            <person name="Carpenter M.L."/>
            <person name="Field M.C."/>
            <person name="Kuo A."/>
            <person name="Paredez A."/>
            <person name="Chapman J."/>
            <person name="Pham J."/>
            <person name="Shu S."/>
            <person name="Neupane R."/>
            <person name="Cipriano M."/>
            <person name="Mancuso J."/>
            <person name="Tu H."/>
            <person name="Salamov A."/>
            <person name="Lindquist E."/>
            <person name="Shapiro H."/>
            <person name="Lucas S."/>
            <person name="Grigoriev I.V."/>
            <person name="Cande W.Z."/>
            <person name="Fulton C."/>
            <person name="Rokhsar D.S."/>
            <person name="Dawson S.C."/>
        </authorList>
    </citation>
    <scope>NUCLEOTIDE SEQUENCE [LARGE SCALE GENOMIC DNA]</scope>
    <source>
        <strain evidence="2 3">NEG-M</strain>
    </source>
</reference>
<dbReference type="PANTHER" id="PTHR13318">
    <property type="entry name" value="PARTNER OF PAIRED, ISOFORM B-RELATED"/>
    <property type="match status" value="1"/>
</dbReference>
<gene>
    <name evidence="2" type="ORF">NAEGRDRAFT_60054</name>
</gene>
<feature type="region of interest" description="Disordered" evidence="1">
    <location>
        <begin position="304"/>
        <end position="420"/>
    </location>
</feature>
<dbReference type="EMBL" id="GG738936">
    <property type="protein sequence ID" value="EFC36171.1"/>
    <property type="molecule type" value="Genomic_DNA"/>
</dbReference>
<feature type="compositionally biased region" description="Acidic residues" evidence="1">
    <location>
        <begin position="321"/>
        <end position="332"/>
    </location>
</feature>
<sequence length="970" mass="108291">MSSLPTSIVASSHHGIITNSNHLQGKKATTNLSCLTTSLLLDRTHNHHQHEEQQIIIGSSSTDNGSDDRILESNCSNNYIVGKEEDEIKVETSTLDNHCSTTKGEKTPVSPANETEEQNVDNTLESLCIEYLMKNIENFSKPPSSVVDNNYYEFLEKVEAKLGNQQAPPQTNGSSAASYKHLLKQRARSSSIGKVGGGGGNITNYLPATFVMSQQASEEVYPFPQAVSQLIVNGLCTSKQISLPLLIKLRYSGLSNLNLSLNGRVHDDWMMLLREIPLETLNLSHCLITNQSLYYVKGKKHIIPCPENETNNERGSPTLPEESESESESDSEETQKKSVTFSFDSNPNRKPPKKKKKKIVGTSSVSTPHKRVPSADSNGSDKDNDKKKKSGPKSTTSSGSGGSGSSSKKRKDGSIQVTTPYTLSRTLKSLNMSNIHEITHDSFKLIPQLFPNLTALSFEGCSNFTNKCLEHICGKVHKSEGTVQESSSVKQLRRNLKKLNLKKTKISDAGVRNLQSLINLEYLNLSENKQLTNHCLKFLKDLKFLSFIAIDGNERMTEDGLSYYLGDGITGISISGTYMGDNPEHFANFPKLNYWNASNTNIHSLQNNVKNSFAFNNLSVLNLSHCKLLDDNSMKKFFESLNCLCEVNISSTFLDDEAVSGLLSSKSTLKILHINNCVHITDLTFEHILPSFNIITELGLRQMKHITYANGWCHLFSADLPKVEKLYLTASFINQRSDQVEQEGFKEAFANICKNLKILDLSCNLKGIDDENISEAISAMTNLEWIDFSHCDRISSKTVENIAKHCFRHLTHFAISYCKKVDGASIPLLRSCKSLEVLYLSGINILPQQFAKLATLENISDLSVMDCKKLEQRDGCTEFLYILSNQCKFKNKLLMLNLYGLYIYEDSLGFLVSLDNLVTLRLSTHEELEDLGALYDLHNLVYLKTNVLQSKSLQQDYKASKGFNREVFSI</sequence>
<dbReference type="GO" id="GO:0019005">
    <property type="term" value="C:SCF ubiquitin ligase complex"/>
    <property type="evidence" value="ECO:0007669"/>
    <property type="project" value="TreeGrafter"/>
</dbReference>
<dbReference type="Proteomes" id="UP000006671">
    <property type="component" value="Unassembled WGS sequence"/>
</dbReference>
<dbReference type="SMART" id="SM00367">
    <property type="entry name" value="LRR_CC"/>
    <property type="match status" value="6"/>
</dbReference>
<proteinExistence type="predicted"/>
<dbReference type="VEuPathDB" id="AmoebaDB:NAEGRDRAFT_60054"/>
<keyword evidence="3" id="KW-1185">Reference proteome</keyword>
<dbReference type="GO" id="GO:0031146">
    <property type="term" value="P:SCF-dependent proteasomal ubiquitin-dependent protein catabolic process"/>
    <property type="evidence" value="ECO:0007669"/>
    <property type="project" value="TreeGrafter"/>
</dbReference>
<feature type="compositionally biased region" description="Basic residues" evidence="1">
    <location>
        <begin position="350"/>
        <end position="359"/>
    </location>
</feature>
<feature type="region of interest" description="Disordered" evidence="1">
    <location>
        <begin position="93"/>
        <end position="119"/>
    </location>
</feature>
<protein>
    <submittedName>
        <fullName evidence="2">Leucine rich repeat protein with F-box domain</fullName>
    </submittedName>
</protein>
<dbReference type="OMA" id="KHIIPCP"/>
<dbReference type="SUPFAM" id="SSF52047">
    <property type="entry name" value="RNI-like"/>
    <property type="match status" value="2"/>
</dbReference>
<dbReference type="RefSeq" id="XP_002668915.1">
    <property type="nucleotide sequence ID" value="XM_002668869.1"/>
</dbReference>
<dbReference type="GeneID" id="8860877"/>
<organism evidence="3">
    <name type="scientific">Naegleria gruberi</name>
    <name type="common">Amoeba</name>
    <dbReference type="NCBI Taxonomy" id="5762"/>
    <lineage>
        <taxon>Eukaryota</taxon>
        <taxon>Discoba</taxon>
        <taxon>Heterolobosea</taxon>
        <taxon>Tetramitia</taxon>
        <taxon>Eutetramitia</taxon>
        <taxon>Vahlkampfiidae</taxon>
        <taxon>Naegleria</taxon>
    </lineage>
</organism>
<dbReference type="InterPro" id="IPR006553">
    <property type="entry name" value="Leu-rich_rpt_Cys-con_subtyp"/>
</dbReference>
<dbReference type="KEGG" id="ngr:NAEGRDRAFT_60054"/>
<dbReference type="Gene3D" id="3.80.10.10">
    <property type="entry name" value="Ribonuclease Inhibitor"/>
    <property type="match status" value="1"/>
</dbReference>
<dbReference type="eggNOG" id="KOG1947">
    <property type="taxonomic scope" value="Eukaryota"/>
</dbReference>
<evidence type="ECO:0000313" key="2">
    <source>
        <dbReference type="EMBL" id="EFC36171.1"/>
    </source>
</evidence>
<accession>D2W430</accession>
<dbReference type="InterPro" id="IPR032675">
    <property type="entry name" value="LRR_dom_sf"/>
</dbReference>